<evidence type="ECO:0000313" key="2">
    <source>
        <dbReference type="EMBL" id="MBU5626357.1"/>
    </source>
</evidence>
<dbReference type="EMBL" id="JAHLQN010000001">
    <property type="protein sequence ID" value="MBU5626357.1"/>
    <property type="molecule type" value="Genomic_DNA"/>
</dbReference>
<sequence length="108" mass="12831">MRVEWLSEARNEYRQLLQYYKTEVGLPYARKFASKILTSVNQLERFPEIGVLKYDTLMGKHGFRALFIDQYACVYKIEGDTVYIYHLADARKNYIYHIFGMEEPDSTT</sequence>
<accession>A0ABS6F7U7</accession>
<gene>
    <name evidence="2" type="ORF">KQI82_05400</name>
</gene>
<dbReference type="Pfam" id="PF05016">
    <property type="entry name" value="ParE_toxin"/>
    <property type="match status" value="1"/>
</dbReference>
<proteinExistence type="predicted"/>
<dbReference type="Proteomes" id="UP000787672">
    <property type="component" value="Unassembled WGS sequence"/>
</dbReference>
<name>A0ABS6F7U7_9FIRM</name>
<dbReference type="InterPro" id="IPR007712">
    <property type="entry name" value="RelE/ParE_toxin"/>
</dbReference>
<comment type="caution">
    <text evidence="2">The sequence shown here is derived from an EMBL/GenBank/DDBJ whole genome shotgun (WGS) entry which is preliminary data.</text>
</comment>
<dbReference type="Gene3D" id="3.30.2310.20">
    <property type="entry name" value="RelE-like"/>
    <property type="match status" value="1"/>
</dbReference>
<dbReference type="RefSeq" id="WP_216522145.1">
    <property type="nucleotide sequence ID" value="NZ_JAHLQN010000001.1"/>
</dbReference>
<evidence type="ECO:0000256" key="1">
    <source>
        <dbReference type="ARBA" id="ARBA00022649"/>
    </source>
</evidence>
<dbReference type="InterPro" id="IPR035093">
    <property type="entry name" value="RelE/ParE_toxin_dom_sf"/>
</dbReference>
<reference evidence="2 3" key="1">
    <citation type="submission" date="2021-06" db="EMBL/GenBank/DDBJ databases">
        <authorList>
            <person name="Sun Q."/>
            <person name="Li D."/>
        </authorList>
    </citation>
    <scope>NUCLEOTIDE SEQUENCE [LARGE SCALE GENOMIC DNA]</scope>
    <source>
        <strain evidence="2 3">MSJ-2</strain>
    </source>
</reference>
<protein>
    <submittedName>
        <fullName evidence="2">Type II toxin-antitoxin system RelE/ParE family toxin</fullName>
    </submittedName>
</protein>
<evidence type="ECO:0000313" key="3">
    <source>
        <dbReference type="Proteomes" id="UP000787672"/>
    </source>
</evidence>
<keyword evidence="3" id="KW-1185">Reference proteome</keyword>
<keyword evidence="1" id="KW-1277">Toxin-antitoxin system</keyword>
<organism evidence="2 3">
    <name type="scientific">Dysosmobacter acutus</name>
    <dbReference type="NCBI Taxonomy" id="2841504"/>
    <lineage>
        <taxon>Bacteria</taxon>
        <taxon>Bacillati</taxon>
        <taxon>Bacillota</taxon>
        <taxon>Clostridia</taxon>
        <taxon>Eubacteriales</taxon>
        <taxon>Oscillospiraceae</taxon>
        <taxon>Dysosmobacter</taxon>
    </lineage>
</organism>